<dbReference type="EMBL" id="BAABCJ010000002">
    <property type="protein sequence ID" value="GAA3704698.1"/>
    <property type="molecule type" value="Genomic_DNA"/>
</dbReference>
<comment type="caution">
    <text evidence="3">The sequence shown here is derived from an EMBL/GenBank/DDBJ whole genome shotgun (WGS) entry which is preliminary data.</text>
</comment>
<evidence type="ECO:0000313" key="3">
    <source>
        <dbReference type="EMBL" id="GAA3704698.1"/>
    </source>
</evidence>
<dbReference type="RefSeq" id="WP_344883119.1">
    <property type="nucleotide sequence ID" value="NZ_BAABCJ010000002.1"/>
</dbReference>
<keyword evidence="2" id="KW-1133">Transmembrane helix</keyword>
<feature type="transmembrane region" description="Helical" evidence="2">
    <location>
        <begin position="100"/>
        <end position="121"/>
    </location>
</feature>
<feature type="compositionally biased region" description="Low complexity" evidence="1">
    <location>
        <begin position="41"/>
        <end position="52"/>
    </location>
</feature>
<organism evidence="3 4">
    <name type="scientific">Zhihengliuella alba</name>
    <dbReference type="NCBI Taxonomy" id="547018"/>
    <lineage>
        <taxon>Bacteria</taxon>
        <taxon>Bacillati</taxon>
        <taxon>Actinomycetota</taxon>
        <taxon>Actinomycetes</taxon>
        <taxon>Micrococcales</taxon>
        <taxon>Micrococcaceae</taxon>
        <taxon>Zhihengliuella</taxon>
    </lineage>
</organism>
<evidence type="ECO:0000313" key="4">
    <source>
        <dbReference type="Proteomes" id="UP001501536"/>
    </source>
</evidence>
<keyword evidence="2" id="KW-0812">Transmembrane</keyword>
<proteinExistence type="predicted"/>
<dbReference type="Proteomes" id="UP001501536">
    <property type="component" value="Unassembled WGS sequence"/>
</dbReference>
<evidence type="ECO:0000256" key="1">
    <source>
        <dbReference type="SAM" id="MobiDB-lite"/>
    </source>
</evidence>
<sequence>MHVRRRRLLLLLPLLFAALLGMHTLAMSLPGAPTAPDRGSPHSSAAHSSDPGSAHHRMVLPFAAESAPAAAPSAQLALPAQSDAEVGAFVGQHSADDDGAAVAVAVAGWCLLALAVLLRLVRPRAHLLPGLALAPRTTVPAWVPTPRPARPPSLLFLSISRT</sequence>
<keyword evidence="2" id="KW-0472">Membrane</keyword>
<name>A0ABP7DEV7_9MICC</name>
<reference evidence="4" key="1">
    <citation type="journal article" date="2019" name="Int. J. Syst. Evol. Microbiol.">
        <title>The Global Catalogue of Microorganisms (GCM) 10K type strain sequencing project: providing services to taxonomists for standard genome sequencing and annotation.</title>
        <authorList>
            <consortium name="The Broad Institute Genomics Platform"/>
            <consortium name="The Broad Institute Genome Sequencing Center for Infectious Disease"/>
            <person name="Wu L."/>
            <person name="Ma J."/>
        </authorList>
    </citation>
    <scope>NUCLEOTIDE SEQUENCE [LARGE SCALE GENOMIC DNA]</scope>
    <source>
        <strain evidence="4">JCM 16961</strain>
    </source>
</reference>
<keyword evidence="4" id="KW-1185">Reference proteome</keyword>
<accession>A0ABP7DEV7</accession>
<evidence type="ECO:0000256" key="2">
    <source>
        <dbReference type="SAM" id="Phobius"/>
    </source>
</evidence>
<protein>
    <submittedName>
        <fullName evidence="3">Uncharacterized protein</fullName>
    </submittedName>
</protein>
<feature type="region of interest" description="Disordered" evidence="1">
    <location>
        <begin position="31"/>
        <end position="54"/>
    </location>
</feature>
<gene>
    <name evidence="3" type="ORF">GCM10022377_17930</name>
</gene>